<dbReference type="Proteomes" id="UP000466799">
    <property type="component" value="Unassembled WGS sequence"/>
</dbReference>
<evidence type="ECO:0000256" key="1">
    <source>
        <dbReference type="SAM" id="Phobius"/>
    </source>
</evidence>
<organism evidence="3 5">
    <name type="scientific">Limosilactobacillus fermentum</name>
    <name type="common">Lactobacillus fermentum</name>
    <dbReference type="NCBI Taxonomy" id="1613"/>
    <lineage>
        <taxon>Bacteria</taxon>
        <taxon>Bacillati</taxon>
        <taxon>Bacillota</taxon>
        <taxon>Bacilli</taxon>
        <taxon>Lactobacillales</taxon>
        <taxon>Lactobacillaceae</taxon>
        <taxon>Limosilactobacillus</taxon>
    </lineage>
</organism>
<feature type="transmembrane region" description="Helical" evidence="1">
    <location>
        <begin position="52"/>
        <end position="69"/>
    </location>
</feature>
<dbReference type="EMBL" id="CP019030">
    <property type="protein sequence ID" value="APU46425.1"/>
    <property type="molecule type" value="Genomic_DNA"/>
</dbReference>
<feature type="transmembrane region" description="Helical" evidence="1">
    <location>
        <begin position="81"/>
        <end position="100"/>
    </location>
</feature>
<feature type="transmembrane region" description="Helical" evidence="1">
    <location>
        <begin position="112"/>
        <end position="131"/>
    </location>
</feature>
<dbReference type="Proteomes" id="UP000185427">
    <property type="component" value="Chromosome"/>
</dbReference>
<evidence type="ECO:0000313" key="4">
    <source>
        <dbReference type="Proteomes" id="UP000185427"/>
    </source>
</evidence>
<dbReference type="AlphaFoldDB" id="A0A0F4HEP3"/>
<evidence type="ECO:0000313" key="2">
    <source>
        <dbReference type="EMBL" id="APU46425.1"/>
    </source>
</evidence>
<keyword evidence="1" id="KW-0812">Transmembrane</keyword>
<dbReference type="PATRIC" id="fig|1613.32.peg.251"/>
<dbReference type="EMBL" id="WHJL01000024">
    <property type="protein sequence ID" value="MPQ35264.1"/>
    <property type="molecule type" value="Genomic_DNA"/>
</dbReference>
<sequence>MPSTSLINFFRNKGYFTHFKIFFKSHAPFAGQMRQCYNGGKPISRGIIMDPLYFAVNLLGFLGLIFTIYRGLRSHQEKRVTTWLVITRLIILLLVGLTIVDQLHSLPAFNPLSIIRGVYLIFLFVVSEVTFGRKQESFGSPHQMMRLELLTLAGILVLPW</sequence>
<evidence type="ECO:0000313" key="5">
    <source>
        <dbReference type="Proteomes" id="UP000466799"/>
    </source>
</evidence>
<name>A0A0F4HEP3_LIMFE</name>
<proteinExistence type="predicted"/>
<accession>A0A0F4HEP3</accession>
<evidence type="ECO:0000313" key="3">
    <source>
        <dbReference type="EMBL" id="MPQ35264.1"/>
    </source>
</evidence>
<reference evidence="2 4" key="1">
    <citation type="submission" date="2016-12" db="EMBL/GenBank/DDBJ databases">
        <title>Complete Genome Sequence of Lactobacillus fermentum Strain SNUV175, a Probiotic for Treatment of Bacterial Vaginosis.</title>
        <authorList>
            <person name="Lee S."/>
            <person name="You H.J."/>
            <person name="Kwon B."/>
            <person name="Ko G."/>
        </authorList>
    </citation>
    <scope>NUCLEOTIDE SEQUENCE [LARGE SCALE GENOMIC DNA]</scope>
    <source>
        <strain evidence="2 4">SNUV175</strain>
    </source>
</reference>
<keyword evidence="1" id="KW-0472">Membrane</keyword>
<protein>
    <submittedName>
        <fullName evidence="3">Uncharacterized protein</fullName>
    </submittedName>
</protein>
<reference evidence="3 5" key="2">
    <citation type="submission" date="2019-10" db="EMBL/GenBank/DDBJ databases">
        <title>Genome Sequencing and assembly of Lactobacillus fermentum I2, a lactic acid bacteria.</title>
        <authorList>
            <person name="Lopes L.S."/>
            <person name="Persinoti G.F."/>
            <person name="Riano-Pachon D.M."/>
            <person name="Labate C.A."/>
        </authorList>
    </citation>
    <scope>NUCLEOTIDE SEQUENCE [LARGE SCALE GENOMIC DNA]</scope>
    <source>
        <strain evidence="3 5">I2</strain>
    </source>
</reference>
<gene>
    <name evidence="2" type="ORF">BUW47_08415</name>
    <name evidence="3" type="ORF">GC247_05010</name>
</gene>
<keyword evidence="1" id="KW-1133">Transmembrane helix</keyword>